<name>A0A444UBY4_ACIRT</name>
<reference evidence="5 6" key="1">
    <citation type="submission" date="2019-01" db="EMBL/GenBank/DDBJ databases">
        <title>Draft Genome and Complete Hox-Cluster Characterization of the Sterlet Sturgeon (Acipenser ruthenus).</title>
        <authorList>
            <person name="Wei Q."/>
        </authorList>
    </citation>
    <scope>NUCLEOTIDE SEQUENCE [LARGE SCALE GENOMIC DNA]</scope>
    <source>
        <strain evidence="5">WHYD16114868_AA</strain>
        <tissue evidence="5">Blood</tissue>
    </source>
</reference>
<evidence type="ECO:0000313" key="5">
    <source>
        <dbReference type="EMBL" id="RXM32693.1"/>
    </source>
</evidence>
<dbReference type="InterPro" id="IPR028002">
    <property type="entry name" value="Myb_DNA-bind_5"/>
</dbReference>
<evidence type="ECO:0000313" key="6">
    <source>
        <dbReference type="Proteomes" id="UP000289886"/>
    </source>
</evidence>
<comment type="caution">
    <text evidence="5">The sequence shown here is derived from an EMBL/GenBank/DDBJ whole genome shotgun (WGS) entry which is preliminary data.</text>
</comment>
<evidence type="ECO:0000256" key="1">
    <source>
        <dbReference type="ARBA" id="ARBA00004123"/>
    </source>
</evidence>
<organism evidence="5 6">
    <name type="scientific">Acipenser ruthenus</name>
    <name type="common">Sterlet sturgeon</name>
    <dbReference type="NCBI Taxonomy" id="7906"/>
    <lineage>
        <taxon>Eukaryota</taxon>
        <taxon>Metazoa</taxon>
        <taxon>Chordata</taxon>
        <taxon>Craniata</taxon>
        <taxon>Vertebrata</taxon>
        <taxon>Euteleostomi</taxon>
        <taxon>Actinopterygii</taxon>
        <taxon>Chondrostei</taxon>
        <taxon>Acipenseriformes</taxon>
        <taxon>Acipenseridae</taxon>
        <taxon>Acipenser</taxon>
    </lineage>
</organism>
<gene>
    <name evidence="5" type="ORF">EOD39_1450</name>
</gene>
<comment type="subcellular location">
    <subcellularLocation>
        <location evidence="1">Nucleus</location>
    </subcellularLocation>
</comment>
<sequence>MMFHRRTAGNRDPLALRRSKWQEIADKISAVSGMAREPKHLKKKLNDLRRRVRTRLAKSQADKRTGGAPSPSSRLSRLDERVLAIMPDLARSAETGVDTLHMQLRSLEGKIRVALDSEYTHQPVHLSTGKHPGCRMSPVLSLSSDYDTDNQSTSSLDRLMEEGHATPYLLHRTKGSHGGWFPQYRQSSRRHSSGPGPVGLHHVPDVRQVSELPEEPVCNAIPGVVYEYQPKYDQYGISGDYYSVDQQRTLGEILTYCQVMYDAIRKLDQKFDQLQAKVTNVQAVHLGPSLLKKKPVVPPSTDVDEVHIQVSPEGNAGLTMPQQIQTCPPFFQHQVGAEQPDIVSPAPSVHSPSLVLPFQSPNQHSVHLHSIVSTDFTAQDPEPCHSIGEASRDHLLEEADVKARHKTKQVGQPSRRSCTSPGPTPAFTTWACGTKM</sequence>
<keyword evidence="6" id="KW-1185">Reference proteome</keyword>
<dbReference type="PANTHER" id="PTHR47305:SF1">
    <property type="entry name" value="BEN DOMAIN-CONTAINING PROTEIN"/>
    <property type="match status" value="1"/>
</dbReference>
<dbReference type="AlphaFoldDB" id="A0A444UBY4"/>
<evidence type="ECO:0000256" key="2">
    <source>
        <dbReference type="ARBA" id="ARBA00023242"/>
    </source>
</evidence>
<dbReference type="EMBL" id="SCEB01214868">
    <property type="protein sequence ID" value="RXM32693.1"/>
    <property type="molecule type" value="Genomic_DNA"/>
</dbReference>
<keyword evidence="2" id="KW-0539">Nucleus</keyword>
<dbReference type="Proteomes" id="UP000289886">
    <property type="component" value="Unassembled WGS sequence"/>
</dbReference>
<feature type="region of interest" description="Disordered" evidence="3">
    <location>
        <begin position="55"/>
        <end position="75"/>
    </location>
</feature>
<evidence type="ECO:0000256" key="3">
    <source>
        <dbReference type="SAM" id="MobiDB-lite"/>
    </source>
</evidence>
<accession>A0A444UBY4</accession>
<proteinExistence type="predicted"/>
<feature type="domain" description="Myb/SANT-like DNA-binding" evidence="4">
    <location>
        <begin position="13"/>
        <end position="58"/>
    </location>
</feature>
<dbReference type="Pfam" id="PF13873">
    <property type="entry name" value="Myb_DNA-bind_5"/>
    <property type="match status" value="1"/>
</dbReference>
<evidence type="ECO:0000259" key="4">
    <source>
        <dbReference type="Pfam" id="PF13873"/>
    </source>
</evidence>
<dbReference type="GO" id="GO:0005634">
    <property type="term" value="C:nucleus"/>
    <property type="evidence" value="ECO:0007669"/>
    <property type="project" value="UniProtKB-SubCell"/>
</dbReference>
<dbReference type="PANTHER" id="PTHR47305">
    <property type="entry name" value="BEN DOMAIN-CONTAINING PROTEIN 2"/>
    <property type="match status" value="1"/>
</dbReference>
<protein>
    <recommendedName>
        <fullName evidence="4">Myb/SANT-like DNA-binding domain-containing protein</fullName>
    </recommendedName>
</protein>